<evidence type="ECO:0000313" key="4">
    <source>
        <dbReference type="Proteomes" id="UP000186817"/>
    </source>
</evidence>
<name>A0A1Q9DPY2_SYMMI</name>
<evidence type="ECO:0000256" key="2">
    <source>
        <dbReference type="SAM" id="MobiDB-lite"/>
    </source>
</evidence>
<organism evidence="3 4">
    <name type="scientific">Symbiodinium microadriaticum</name>
    <name type="common">Dinoflagellate</name>
    <name type="synonym">Zooxanthella microadriatica</name>
    <dbReference type="NCBI Taxonomy" id="2951"/>
    <lineage>
        <taxon>Eukaryota</taxon>
        <taxon>Sar</taxon>
        <taxon>Alveolata</taxon>
        <taxon>Dinophyceae</taxon>
        <taxon>Suessiales</taxon>
        <taxon>Symbiodiniaceae</taxon>
        <taxon>Symbiodinium</taxon>
    </lineage>
</organism>
<proteinExistence type="predicted"/>
<feature type="region of interest" description="Disordered" evidence="2">
    <location>
        <begin position="24"/>
        <end position="44"/>
    </location>
</feature>
<reference evidence="3 4" key="1">
    <citation type="submission" date="2016-02" db="EMBL/GenBank/DDBJ databases">
        <title>Genome analysis of coral dinoflagellate symbionts highlights evolutionary adaptations to a symbiotic lifestyle.</title>
        <authorList>
            <person name="Aranda M."/>
            <person name="Li Y."/>
            <person name="Liew Y.J."/>
            <person name="Baumgarten S."/>
            <person name="Simakov O."/>
            <person name="Wilson M."/>
            <person name="Piel J."/>
            <person name="Ashoor H."/>
            <person name="Bougouffa S."/>
            <person name="Bajic V.B."/>
            <person name="Ryu T."/>
            <person name="Ravasi T."/>
            <person name="Bayer T."/>
            <person name="Micklem G."/>
            <person name="Kim H."/>
            <person name="Bhak J."/>
            <person name="Lajeunesse T.C."/>
            <person name="Voolstra C.R."/>
        </authorList>
    </citation>
    <scope>NUCLEOTIDE SEQUENCE [LARGE SCALE GENOMIC DNA]</scope>
    <source>
        <strain evidence="3 4">CCMP2467</strain>
    </source>
</reference>
<evidence type="ECO:0000256" key="1">
    <source>
        <dbReference type="SAM" id="Coils"/>
    </source>
</evidence>
<feature type="coiled-coil region" evidence="1">
    <location>
        <begin position="307"/>
        <end position="334"/>
    </location>
</feature>
<comment type="caution">
    <text evidence="3">The sequence shown here is derived from an EMBL/GenBank/DDBJ whole genome shotgun (WGS) entry which is preliminary data.</text>
</comment>
<feature type="region of interest" description="Disordered" evidence="2">
    <location>
        <begin position="184"/>
        <end position="297"/>
    </location>
</feature>
<dbReference type="EMBL" id="LSRX01000442">
    <property type="protein sequence ID" value="OLP97233.1"/>
    <property type="molecule type" value="Genomic_DNA"/>
</dbReference>
<dbReference type="AlphaFoldDB" id="A0A1Q9DPY2"/>
<dbReference type="Proteomes" id="UP000186817">
    <property type="component" value="Unassembled WGS sequence"/>
</dbReference>
<dbReference type="OrthoDB" id="438239at2759"/>
<keyword evidence="1" id="KW-0175">Coiled coil</keyword>
<gene>
    <name evidence="3" type="ORF">AK812_SmicGene20477</name>
</gene>
<feature type="compositionally biased region" description="Low complexity" evidence="2">
    <location>
        <begin position="25"/>
        <end position="39"/>
    </location>
</feature>
<feature type="compositionally biased region" description="Basic residues" evidence="2">
    <location>
        <begin position="203"/>
        <end position="214"/>
    </location>
</feature>
<protein>
    <submittedName>
        <fullName evidence="3">Uncharacterized protein</fullName>
    </submittedName>
</protein>
<sequence length="467" mass="50264">MTKRSVASESNKLHFQVQVPDSFGTLGSMSSRPSSSTTTPNRVPMSLNITLTSEDNVDMLKRSISAHVHEYTGIWRPPSTFQLVQNQRHIKFWEPLTNFAVNMDMEVTNNEKKRPLAAQGFLDEQLQEVALAEVEVPSGCAGKITPIFWAPCAAQEEQTRQAEAFPHRGCCWTCFERHREVMEKAASKAAPRTIKPAPLGPVPRRRPPQVKARPRSSSPPPSSSDRPKSPKRNSAEAVSGRALRGTDAGPPSKNERPSIPDQTGDVPQVKSANVVPKSGEKRAPPSTKEALSASIRTRKAVPRVDTLEALHAENSRLKQEVERQRAEIQELKAQGFIQQSAAAAEPIATQIVAVPSGSRSATPVRASRPCSVPPSRPCAGMCGYPHLIQSGASPGPTVIRFTTGQPAANTFGSLTPRASCAPAYAAPAVGAAGCPVRIAWPCQVQSPIFLPTQTGRLVTQLAAGSQQ</sequence>
<accession>A0A1Q9DPY2</accession>
<keyword evidence="4" id="KW-1185">Reference proteome</keyword>
<evidence type="ECO:0000313" key="3">
    <source>
        <dbReference type="EMBL" id="OLP97233.1"/>
    </source>
</evidence>